<dbReference type="Gene3D" id="6.10.250.2700">
    <property type="match status" value="1"/>
</dbReference>
<dbReference type="KEGG" id="mass:CR152_22155"/>
<keyword evidence="3" id="KW-1185">Reference proteome</keyword>
<dbReference type="OrthoDB" id="6548186at2"/>
<keyword evidence="1" id="KW-0812">Transmembrane</keyword>
<dbReference type="EMBL" id="CP024608">
    <property type="protein sequence ID" value="ATQ76919.1"/>
    <property type="molecule type" value="Genomic_DNA"/>
</dbReference>
<keyword evidence="1" id="KW-1133">Transmembrane helix</keyword>
<name>A0A2D2DPK5_9BURK</name>
<evidence type="ECO:0000313" key="3">
    <source>
        <dbReference type="Proteomes" id="UP000229897"/>
    </source>
</evidence>
<reference evidence="2" key="1">
    <citation type="submission" date="2017-10" db="EMBL/GenBank/DDBJ databases">
        <title>Massilia psychrophilum sp. nov., a novel purple-pigmented bacterium isolated from Tianshan glacier, Xinjiang Municipality, China.</title>
        <authorList>
            <person name="Wang H."/>
        </authorList>
    </citation>
    <scope>NUCLEOTIDE SEQUENCE [LARGE SCALE GENOMIC DNA]</scope>
    <source>
        <strain evidence="2">B2</strain>
    </source>
</reference>
<dbReference type="AlphaFoldDB" id="A0A2D2DPK5"/>
<organism evidence="2 3">
    <name type="scientific">Massilia violaceinigra</name>
    <dbReference type="NCBI Taxonomy" id="2045208"/>
    <lineage>
        <taxon>Bacteria</taxon>
        <taxon>Pseudomonadati</taxon>
        <taxon>Pseudomonadota</taxon>
        <taxon>Betaproteobacteria</taxon>
        <taxon>Burkholderiales</taxon>
        <taxon>Oxalobacteraceae</taxon>
        <taxon>Telluria group</taxon>
        <taxon>Massilia</taxon>
    </lineage>
</organism>
<sequence>MDMTGEPRDHGNMEARITKLEADVAAMKIDIGAIRATGATKSDIAEVRAEIRSEIAGVRSEIRSTVAEAKSVIIMWVACLVFLAQLVPAAVRLIESYV</sequence>
<evidence type="ECO:0000313" key="2">
    <source>
        <dbReference type="EMBL" id="ATQ76919.1"/>
    </source>
</evidence>
<proteinExistence type="predicted"/>
<gene>
    <name evidence="2" type="ORF">CR152_22155</name>
</gene>
<protein>
    <recommendedName>
        <fullName evidence="4">DUF1640 domain-containing protein</fullName>
    </recommendedName>
</protein>
<evidence type="ECO:0008006" key="4">
    <source>
        <dbReference type="Google" id="ProtNLM"/>
    </source>
</evidence>
<keyword evidence="1" id="KW-0472">Membrane</keyword>
<feature type="transmembrane region" description="Helical" evidence="1">
    <location>
        <begin position="73"/>
        <end position="94"/>
    </location>
</feature>
<dbReference type="Proteomes" id="UP000229897">
    <property type="component" value="Chromosome"/>
</dbReference>
<accession>A0A2D2DPK5</accession>
<dbReference type="RefSeq" id="WP_099878604.1">
    <property type="nucleotide sequence ID" value="NZ_CP024608.1"/>
</dbReference>
<evidence type="ECO:0000256" key="1">
    <source>
        <dbReference type="SAM" id="Phobius"/>
    </source>
</evidence>